<keyword evidence="2" id="KW-0812">Transmembrane</keyword>
<accession>A0ABY7FV88</accession>
<evidence type="ECO:0000313" key="4">
    <source>
        <dbReference type="Proteomes" id="UP001164746"/>
    </source>
</evidence>
<dbReference type="Proteomes" id="UP001164746">
    <property type="component" value="Chromosome 14"/>
</dbReference>
<proteinExistence type="predicted"/>
<feature type="region of interest" description="Disordered" evidence="1">
    <location>
        <begin position="194"/>
        <end position="266"/>
    </location>
</feature>
<protein>
    <submittedName>
        <fullName evidence="3">Uncharacterized protein</fullName>
    </submittedName>
</protein>
<evidence type="ECO:0000256" key="1">
    <source>
        <dbReference type="SAM" id="MobiDB-lite"/>
    </source>
</evidence>
<keyword evidence="4" id="KW-1185">Reference proteome</keyword>
<evidence type="ECO:0000313" key="3">
    <source>
        <dbReference type="EMBL" id="WAR26062.1"/>
    </source>
</evidence>
<feature type="compositionally biased region" description="Basic and acidic residues" evidence="1">
    <location>
        <begin position="217"/>
        <end position="229"/>
    </location>
</feature>
<feature type="transmembrane region" description="Helical" evidence="2">
    <location>
        <begin position="49"/>
        <end position="72"/>
    </location>
</feature>
<sequence>NKHEHITFGNGSSCDNNFEFGCNDSPGPDITEARPRGVIPGSEGLSTGIIAGIAVGCVLVVLVLVAVAIYCIKIYRDKKDEQIAKAYSMNSLLPSAASLNKPSRGSSVHSSVHISKHSTHNSALAYPALRNTISAQHGKCQSIDTRSYDSEAVDSAPKPIKNVTHEFDSMKRGIDRDERRDIQKERDMYEHEMRWKEAKKVDREIRSEPSRGFGRSNRRDRSLLTEDNLKQSLRQARNKGRSLSGRPASEHSYDIHGSSSNGRKHR</sequence>
<evidence type="ECO:0000256" key="2">
    <source>
        <dbReference type="SAM" id="Phobius"/>
    </source>
</evidence>
<feature type="compositionally biased region" description="Polar residues" evidence="1">
    <location>
        <begin position="257"/>
        <end position="266"/>
    </location>
</feature>
<feature type="compositionally biased region" description="Basic and acidic residues" evidence="1">
    <location>
        <begin position="194"/>
        <end position="209"/>
    </location>
</feature>
<dbReference type="EMBL" id="CP111025">
    <property type="protein sequence ID" value="WAR26062.1"/>
    <property type="molecule type" value="Genomic_DNA"/>
</dbReference>
<reference evidence="3" key="1">
    <citation type="submission" date="2022-11" db="EMBL/GenBank/DDBJ databases">
        <title>Centuries of genome instability and evolution in soft-shell clam transmissible cancer (bioRxiv).</title>
        <authorList>
            <person name="Hart S.F.M."/>
            <person name="Yonemitsu M.A."/>
            <person name="Giersch R.M."/>
            <person name="Beal B.F."/>
            <person name="Arriagada G."/>
            <person name="Davis B.W."/>
            <person name="Ostrander E.A."/>
            <person name="Goff S.P."/>
            <person name="Metzger M.J."/>
        </authorList>
    </citation>
    <scope>NUCLEOTIDE SEQUENCE</scope>
    <source>
        <strain evidence="3">MELC-2E11</strain>
        <tissue evidence="3">Siphon/mantle</tissue>
    </source>
</reference>
<organism evidence="3 4">
    <name type="scientific">Mya arenaria</name>
    <name type="common">Soft-shell clam</name>
    <dbReference type="NCBI Taxonomy" id="6604"/>
    <lineage>
        <taxon>Eukaryota</taxon>
        <taxon>Metazoa</taxon>
        <taxon>Spiralia</taxon>
        <taxon>Lophotrochozoa</taxon>
        <taxon>Mollusca</taxon>
        <taxon>Bivalvia</taxon>
        <taxon>Autobranchia</taxon>
        <taxon>Heteroconchia</taxon>
        <taxon>Euheterodonta</taxon>
        <taxon>Imparidentia</taxon>
        <taxon>Neoheterodontei</taxon>
        <taxon>Myida</taxon>
        <taxon>Myoidea</taxon>
        <taxon>Myidae</taxon>
        <taxon>Mya</taxon>
    </lineage>
</organism>
<feature type="non-terminal residue" evidence="3">
    <location>
        <position position="1"/>
    </location>
</feature>
<feature type="region of interest" description="Disordered" evidence="1">
    <location>
        <begin position="166"/>
        <end position="185"/>
    </location>
</feature>
<name>A0ABY7FV88_MYAAR</name>
<keyword evidence="2" id="KW-1133">Transmembrane helix</keyword>
<keyword evidence="2" id="KW-0472">Membrane</keyword>
<gene>
    <name evidence="3" type="ORF">MAR_011766</name>
</gene>